<dbReference type="SMART" id="SM00428">
    <property type="entry name" value="H3"/>
    <property type="match status" value="1"/>
</dbReference>
<dbReference type="InterPro" id="IPR009072">
    <property type="entry name" value="Histone-fold"/>
</dbReference>
<evidence type="ECO:0000256" key="1">
    <source>
        <dbReference type="ARBA" id="ARBA00004123"/>
    </source>
</evidence>
<dbReference type="Gene3D" id="1.10.20.10">
    <property type="entry name" value="Histone, subunit A"/>
    <property type="match status" value="1"/>
</dbReference>
<keyword evidence="4" id="KW-0158">Chromosome</keyword>
<evidence type="ECO:0000259" key="9">
    <source>
        <dbReference type="Pfam" id="PF00125"/>
    </source>
</evidence>
<keyword evidence="5" id="KW-0238">DNA-binding</keyword>
<keyword evidence="6" id="KW-0539">Nucleus</keyword>
<dbReference type="RefSeq" id="XP_009163504.1">
    <property type="nucleotide sequence ID" value="XM_009165240.1"/>
</dbReference>
<dbReference type="InterPro" id="IPR000164">
    <property type="entry name" value="Histone_H3/CENP-A"/>
</dbReference>
<dbReference type="PANTHER" id="PTHR11426">
    <property type="entry name" value="HISTONE H3"/>
    <property type="match status" value="1"/>
</dbReference>
<dbReference type="OrthoDB" id="842664at2759"/>
<evidence type="ECO:0000256" key="6">
    <source>
        <dbReference type="ARBA" id="ARBA00023242"/>
    </source>
</evidence>
<proteinExistence type="inferred from homology"/>
<dbReference type="GO" id="GO:0003677">
    <property type="term" value="F:DNA binding"/>
    <property type="evidence" value="ECO:0007669"/>
    <property type="project" value="UniProtKB-KW"/>
</dbReference>
<name>A0A075AAH5_OPIVI</name>
<dbReference type="GO" id="GO:0030527">
    <property type="term" value="F:structural constituent of chromatin"/>
    <property type="evidence" value="ECO:0007669"/>
    <property type="project" value="InterPro"/>
</dbReference>
<evidence type="ECO:0000313" key="11">
    <source>
        <dbReference type="Proteomes" id="UP000054324"/>
    </source>
</evidence>
<evidence type="ECO:0000256" key="2">
    <source>
        <dbReference type="ARBA" id="ARBA00004286"/>
    </source>
</evidence>
<dbReference type="GO" id="GO:0000786">
    <property type="term" value="C:nucleosome"/>
    <property type="evidence" value="ECO:0007669"/>
    <property type="project" value="UniProtKB-KW"/>
</dbReference>
<feature type="region of interest" description="Disordered" evidence="8">
    <location>
        <begin position="1"/>
        <end position="23"/>
    </location>
</feature>
<protein>
    <recommendedName>
        <fullName evidence="9">Core Histone H2A/H2B/H3 domain-containing protein</fullName>
    </recommendedName>
</protein>
<evidence type="ECO:0000256" key="8">
    <source>
        <dbReference type="SAM" id="MobiDB-lite"/>
    </source>
</evidence>
<gene>
    <name evidence="10" type="ORF">T265_01255</name>
</gene>
<evidence type="ECO:0000256" key="7">
    <source>
        <dbReference type="ARBA" id="ARBA00023269"/>
    </source>
</evidence>
<dbReference type="Proteomes" id="UP000054324">
    <property type="component" value="Unassembled WGS sequence"/>
</dbReference>
<evidence type="ECO:0000313" key="10">
    <source>
        <dbReference type="EMBL" id="KER32775.1"/>
    </source>
</evidence>
<dbReference type="GO" id="GO:0046982">
    <property type="term" value="F:protein heterodimerization activity"/>
    <property type="evidence" value="ECO:0007669"/>
    <property type="project" value="InterPro"/>
</dbReference>
<sequence length="106" mass="12160">MDTRTHPSPTRQSAPRDSSWHNQVHKKSTELLIRKLPFERLVKGLAQDFKADLRLQSLGVSSLQEASKAYLVGLFENTNLYAIHAEQVTTMPKDIQFARRIRSERA</sequence>
<dbReference type="KEGG" id="ovi:T265_01255"/>
<dbReference type="SUPFAM" id="SSF47113">
    <property type="entry name" value="Histone-fold"/>
    <property type="match status" value="1"/>
</dbReference>
<dbReference type="GeneID" id="20315443"/>
<feature type="compositionally biased region" description="Polar residues" evidence="8">
    <location>
        <begin position="1"/>
        <end position="22"/>
    </location>
</feature>
<keyword evidence="11" id="KW-1185">Reference proteome</keyword>
<accession>A0A075AAH5</accession>
<feature type="domain" description="Core Histone H2A/H2B/H3" evidence="9">
    <location>
        <begin position="26"/>
        <end position="101"/>
    </location>
</feature>
<dbReference type="PRINTS" id="PR00622">
    <property type="entry name" value="HISTONEH3"/>
</dbReference>
<dbReference type="AlphaFoldDB" id="A0A075AAH5"/>
<dbReference type="Pfam" id="PF00125">
    <property type="entry name" value="Histone"/>
    <property type="match status" value="1"/>
</dbReference>
<evidence type="ECO:0000256" key="5">
    <source>
        <dbReference type="ARBA" id="ARBA00023125"/>
    </source>
</evidence>
<dbReference type="CDD" id="cd22911">
    <property type="entry name" value="HFD_H3"/>
    <property type="match status" value="1"/>
</dbReference>
<reference evidence="10 11" key="1">
    <citation type="submission" date="2013-11" db="EMBL/GenBank/DDBJ databases">
        <title>Opisthorchis viverrini - life in the bile duct.</title>
        <authorList>
            <person name="Young N.D."/>
            <person name="Nagarajan N."/>
            <person name="Lin S.J."/>
            <person name="Korhonen P.K."/>
            <person name="Jex A.R."/>
            <person name="Hall R.S."/>
            <person name="Safavi-Hemami H."/>
            <person name="Kaewkong W."/>
            <person name="Bertrand D."/>
            <person name="Gao S."/>
            <person name="Seet Q."/>
            <person name="Wongkham S."/>
            <person name="Teh B.T."/>
            <person name="Wongkham C."/>
            <person name="Intapan P.M."/>
            <person name="Maleewong W."/>
            <person name="Yang X."/>
            <person name="Hu M."/>
            <person name="Wang Z."/>
            <person name="Hofmann A."/>
            <person name="Sternberg P.W."/>
            <person name="Tan P."/>
            <person name="Wang J."/>
            <person name="Gasser R.B."/>
        </authorList>
    </citation>
    <scope>NUCLEOTIDE SEQUENCE [LARGE SCALE GENOMIC DNA]</scope>
</reference>
<dbReference type="GO" id="GO:0005634">
    <property type="term" value="C:nucleus"/>
    <property type="evidence" value="ECO:0007669"/>
    <property type="project" value="UniProtKB-SubCell"/>
</dbReference>
<dbReference type="EMBL" id="KL596631">
    <property type="protein sequence ID" value="KER32775.1"/>
    <property type="molecule type" value="Genomic_DNA"/>
</dbReference>
<keyword evidence="7" id="KW-0544">Nucleosome core</keyword>
<dbReference type="FunFam" id="1.10.20.10:FF:000085">
    <property type="entry name" value="Histone H3.2"/>
    <property type="match status" value="1"/>
</dbReference>
<comment type="subcellular location">
    <subcellularLocation>
        <location evidence="2">Chromosome</location>
    </subcellularLocation>
    <subcellularLocation>
        <location evidence="1">Nucleus</location>
    </subcellularLocation>
</comment>
<dbReference type="STRING" id="6198.A0A075AAH5"/>
<comment type="similarity">
    <text evidence="3">Belongs to the histone H3 family.</text>
</comment>
<evidence type="ECO:0000256" key="4">
    <source>
        <dbReference type="ARBA" id="ARBA00022454"/>
    </source>
</evidence>
<evidence type="ECO:0000256" key="3">
    <source>
        <dbReference type="ARBA" id="ARBA00010343"/>
    </source>
</evidence>
<dbReference type="CTD" id="20315443"/>
<organism evidence="10 11">
    <name type="scientific">Opisthorchis viverrini</name>
    <name type="common">Southeast Asian liver fluke</name>
    <dbReference type="NCBI Taxonomy" id="6198"/>
    <lineage>
        <taxon>Eukaryota</taxon>
        <taxon>Metazoa</taxon>
        <taxon>Spiralia</taxon>
        <taxon>Lophotrochozoa</taxon>
        <taxon>Platyhelminthes</taxon>
        <taxon>Trematoda</taxon>
        <taxon>Digenea</taxon>
        <taxon>Opisthorchiida</taxon>
        <taxon>Opisthorchiata</taxon>
        <taxon>Opisthorchiidae</taxon>
        <taxon>Opisthorchis</taxon>
    </lineage>
</organism>
<dbReference type="InterPro" id="IPR007125">
    <property type="entry name" value="H2A/H2B/H3"/>
</dbReference>